<dbReference type="EMBL" id="KZ663110">
    <property type="protein sequence ID" value="PPS15739.1"/>
    <property type="molecule type" value="Genomic_DNA"/>
</dbReference>
<gene>
    <name evidence="2" type="ORF">GOBAR_AA04848</name>
</gene>
<evidence type="ECO:0000313" key="2">
    <source>
        <dbReference type="EMBL" id="PPS15739.1"/>
    </source>
</evidence>
<dbReference type="AlphaFoldDB" id="A0A2P5YJG5"/>
<feature type="region of interest" description="Disordered" evidence="1">
    <location>
        <begin position="1"/>
        <end position="128"/>
    </location>
</feature>
<protein>
    <recommendedName>
        <fullName evidence="4">CCHC-type domain-containing protein</fullName>
    </recommendedName>
</protein>
<dbReference type="Proteomes" id="UP000239757">
    <property type="component" value="Unassembled WGS sequence"/>
</dbReference>
<accession>A0A2P5YJG5</accession>
<proteinExistence type="predicted"/>
<evidence type="ECO:0008006" key="4">
    <source>
        <dbReference type="Google" id="ProtNLM"/>
    </source>
</evidence>
<reference evidence="2 3" key="1">
    <citation type="submission" date="2015-01" db="EMBL/GenBank/DDBJ databases">
        <title>Genome of allotetraploid Gossypium barbadense reveals genomic plasticity and fiber elongation in cotton evolution.</title>
        <authorList>
            <person name="Chen X."/>
            <person name="Liu X."/>
            <person name="Zhao B."/>
            <person name="Zheng H."/>
            <person name="Hu Y."/>
            <person name="Lu G."/>
            <person name="Yang C."/>
            <person name="Chen J."/>
            <person name="Shan C."/>
            <person name="Zhang L."/>
            <person name="Zhou Y."/>
            <person name="Wang L."/>
            <person name="Guo W."/>
            <person name="Bai Y."/>
            <person name="Ruan J."/>
            <person name="Shangguan X."/>
            <person name="Mao Y."/>
            <person name="Jiang J."/>
            <person name="Zhu Y."/>
            <person name="Lei J."/>
            <person name="Kang H."/>
            <person name="Chen S."/>
            <person name="He X."/>
            <person name="Wang R."/>
            <person name="Wang Y."/>
            <person name="Chen J."/>
            <person name="Wang L."/>
            <person name="Yu S."/>
            <person name="Wang B."/>
            <person name="Wei J."/>
            <person name="Song S."/>
            <person name="Lu X."/>
            <person name="Gao Z."/>
            <person name="Gu W."/>
            <person name="Deng X."/>
            <person name="Ma D."/>
            <person name="Wang S."/>
            <person name="Liang W."/>
            <person name="Fang L."/>
            <person name="Cai C."/>
            <person name="Zhu X."/>
            <person name="Zhou B."/>
            <person name="Zhang Y."/>
            <person name="Chen Z."/>
            <person name="Xu S."/>
            <person name="Zhu R."/>
            <person name="Wang S."/>
            <person name="Zhang T."/>
            <person name="Zhao G."/>
        </authorList>
    </citation>
    <scope>NUCLEOTIDE SEQUENCE [LARGE SCALE GENOMIC DNA]</scope>
    <source>
        <strain evidence="3">cv. Xinhai21</strain>
        <tissue evidence="2">Leaf</tissue>
    </source>
</reference>
<evidence type="ECO:0000256" key="1">
    <source>
        <dbReference type="SAM" id="MobiDB-lite"/>
    </source>
</evidence>
<organism evidence="2 3">
    <name type="scientific">Gossypium barbadense</name>
    <name type="common">Sea Island cotton</name>
    <name type="synonym">Hibiscus barbadensis</name>
    <dbReference type="NCBI Taxonomy" id="3634"/>
    <lineage>
        <taxon>Eukaryota</taxon>
        <taxon>Viridiplantae</taxon>
        <taxon>Streptophyta</taxon>
        <taxon>Embryophyta</taxon>
        <taxon>Tracheophyta</taxon>
        <taxon>Spermatophyta</taxon>
        <taxon>Magnoliopsida</taxon>
        <taxon>eudicotyledons</taxon>
        <taxon>Gunneridae</taxon>
        <taxon>Pentapetalae</taxon>
        <taxon>rosids</taxon>
        <taxon>malvids</taxon>
        <taxon>Malvales</taxon>
        <taxon>Malvaceae</taxon>
        <taxon>Malvoideae</taxon>
        <taxon>Gossypium</taxon>
    </lineage>
</organism>
<name>A0A2P5YJG5_GOSBA</name>
<sequence length="128" mass="13627">MSMTCKNCGEVAHDKKACPKPLVGEKGSQSSSNATARRSDQTNNRKAPQQSTQAQSHKGKDKFGSSTRARSYNAPRKIGGDSSMLSKPTSNKRKANGDPLGTQGSVAPVKMNAPRSNNSPRKTKPANK</sequence>
<evidence type="ECO:0000313" key="3">
    <source>
        <dbReference type="Proteomes" id="UP000239757"/>
    </source>
</evidence>
<feature type="compositionally biased region" description="Polar residues" evidence="1">
    <location>
        <begin position="27"/>
        <end position="56"/>
    </location>
</feature>